<dbReference type="PANTHER" id="PTHR43699">
    <property type="entry name" value="3-DEHYDROQUINATE DEHYDRATASE"/>
    <property type="match status" value="1"/>
</dbReference>
<dbReference type="InterPro" id="IPR050146">
    <property type="entry name" value="Type-I_3-dehydroquinase"/>
</dbReference>
<dbReference type="InterPro" id="IPR001381">
    <property type="entry name" value="DHquinase_I"/>
</dbReference>
<keyword evidence="5 6" id="KW-0704">Schiff base</keyword>
<comment type="caution">
    <text evidence="6">Lacks conserved residue(s) required for the propagation of feature annotation.</text>
</comment>
<sequence length="226" mass="25732">MRIVTPIMPRNVEEIKALDSEHLAEADLIEWRADYLAKDAIVALAPMVFEKCQGKEVIFTIRTSREGGQLEIAAQDYVDVIKEIASRHEPTYIDFEYYSYSSVYQQISNFPNLVLSYHNFDETPENYRDLMSGLVQLSPAVVKMAVMPQTEQDVLDVMSYTRHFKDQYQDQIFATIAMGELGKLTRIAGRISGSSWTFASLDESSAPGQLSVAVTRQFLENLERKQ</sequence>
<dbReference type="EMBL" id="LT906454">
    <property type="protein sequence ID" value="SNV42551.1"/>
    <property type="molecule type" value="Genomic_DNA"/>
</dbReference>
<feature type="binding site" evidence="6">
    <location>
        <position position="205"/>
    </location>
    <ligand>
        <name>3-dehydroquinate</name>
        <dbReference type="ChEBI" id="CHEBI:32364"/>
    </ligand>
</feature>
<evidence type="ECO:0000256" key="5">
    <source>
        <dbReference type="ARBA" id="ARBA00023270"/>
    </source>
</evidence>
<dbReference type="OrthoDB" id="9813659at2"/>
<comment type="similarity">
    <text evidence="6">Belongs to the type-I 3-dehydroquinase family.</text>
</comment>
<evidence type="ECO:0000256" key="3">
    <source>
        <dbReference type="ARBA" id="ARBA00023141"/>
    </source>
</evidence>
<evidence type="ECO:0000256" key="4">
    <source>
        <dbReference type="ARBA" id="ARBA00023239"/>
    </source>
</evidence>
<feature type="active site" description="Schiff-base intermediate with substrate" evidence="6">
    <location>
        <position position="143"/>
    </location>
</feature>
<evidence type="ECO:0000256" key="6">
    <source>
        <dbReference type="HAMAP-Rule" id="MF_00214"/>
    </source>
</evidence>
<dbReference type="UniPathway" id="UPA00053">
    <property type="reaction ID" value="UER00086"/>
</dbReference>
<dbReference type="GO" id="GO:0046279">
    <property type="term" value="P:3,4-dihydroxybenzoate biosynthetic process"/>
    <property type="evidence" value="ECO:0007669"/>
    <property type="project" value="UniProtKB-ARBA"/>
</dbReference>
<dbReference type="GO" id="GO:0008652">
    <property type="term" value="P:amino acid biosynthetic process"/>
    <property type="evidence" value="ECO:0007669"/>
    <property type="project" value="UniProtKB-KW"/>
</dbReference>
<protein>
    <recommendedName>
        <fullName evidence="6">3-dehydroquinate dehydratase</fullName>
        <shortName evidence="6">3-dehydroquinase</shortName>
        <ecNumber evidence="6">4.2.1.10</ecNumber>
    </recommendedName>
    <alternativeName>
        <fullName evidence="6">Type I DHQase</fullName>
    </alternativeName>
    <alternativeName>
        <fullName evidence="6">Type I dehydroquinase</fullName>
        <shortName evidence="6">DHQ1</shortName>
    </alternativeName>
</protein>
<keyword evidence="3 6" id="KW-0057">Aromatic amino acid biosynthesis</keyword>
<feature type="binding site" evidence="6">
    <location>
        <position position="62"/>
    </location>
    <ligand>
        <name>3-dehydroquinate</name>
        <dbReference type="ChEBI" id="CHEBI:32364"/>
    </ligand>
</feature>
<dbReference type="CDD" id="cd00502">
    <property type="entry name" value="DHQase_I"/>
    <property type="match status" value="1"/>
</dbReference>
<comment type="function">
    <text evidence="6">Involved in the third step of the chorismate pathway, which leads to the biosynthesis of aromatic amino acids. Catalyzes the cis-dehydration of 3-dehydroquinate (DHQ) and introduces the first double bond of the aromatic ring to yield 3-dehydroshikimate.</text>
</comment>
<feature type="binding site" evidence="6">
    <location>
        <position position="186"/>
    </location>
    <ligand>
        <name>3-dehydroquinate</name>
        <dbReference type="ChEBI" id="CHEBI:32364"/>
    </ligand>
</feature>
<accession>A0A239X762</accession>
<comment type="pathway">
    <text evidence="6">Metabolic intermediate biosynthesis; chorismate biosynthesis; chorismate from D-erythrose 4-phosphate and phosphoenolpyruvate: step 3/7.</text>
</comment>
<keyword evidence="2 6" id="KW-0028">Amino-acid biosynthesis</keyword>
<reference evidence="7 8" key="1">
    <citation type="submission" date="2017-06" db="EMBL/GenBank/DDBJ databases">
        <authorList>
            <consortium name="Pathogen Informatics"/>
        </authorList>
    </citation>
    <scope>NUCLEOTIDE SEQUENCE [LARGE SCALE GENOMIC DNA]</scope>
    <source>
        <strain evidence="7 8">NCTC11291</strain>
    </source>
</reference>
<evidence type="ECO:0000256" key="2">
    <source>
        <dbReference type="ARBA" id="ARBA00022605"/>
    </source>
</evidence>
<dbReference type="HAMAP" id="MF_00214">
    <property type="entry name" value="AroD"/>
    <property type="match status" value="1"/>
</dbReference>
<dbReference type="Proteomes" id="UP000215144">
    <property type="component" value="Chromosome 1"/>
</dbReference>
<dbReference type="InterPro" id="IPR013785">
    <property type="entry name" value="Aldolase_TIM"/>
</dbReference>
<dbReference type="EC" id="4.2.1.10" evidence="6"/>
<dbReference type="Pfam" id="PF01487">
    <property type="entry name" value="DHquinase_I"/>
    <property type="match status" value="1"/>
</dbReference>
<dbReference type="PANTHER" id="PTHR43699:SF1">
    <property type="entry name" value="3-DEHYDROQUINATE DEHYDRATASE"/>
    <property type="match status" value="1"/>
</dbReference>
<evidence type="ECO:0000313" key="7">
    <source>
        <dbReference type="EMBL" id="SNV42551.1"/>
    </source>
</evidence>
<dbReference type="RefSeq" id="WP_095123066.1">
    <property type="nucleotide sequence ID" value="NZ_LT906454.1"/>
</dbReference>
<dbReference type="GO" id="GO:0003855">
    <property type="term" value="F:3-dehydroquinate dehydratase activity"/>
    <property type="evidence" value="ECO:0007669"/>
    <property type="project" value="UniProtKB-UniRule"/>
</dbReference>
<feature type="active site" description="Proton donor/acceptor" evidence="6">
    <location>
        <position position="118"/>
    </location>
</feature>
<name>A0A239X762_STRAI</name>
<keyword evidence="4 6" id="KW-0456">Lyase</keyword>
<evidence type="ECO:0000313" key="8">
    <source>
        <dbReference type="Proteomes" id="UP000215144"/>
    </source>
</evidence>
<comment type="subunit">
    <text evidence="6">Homodimer.</text>
</comment>
<organism evidence="7 8">
    <name type="scientific">Streptococcus acidominimus</name>
    <dbReference type="NCBI Taxonomy" id="1326"/>
    <lineage>
        <taxon>Bacteria</taxon>
        <taxon>Bacillati</taxon>
        <taxon>Bacillota</taxon>
        <taxon>Bacilli</taxon>
        <taxon>Lactobacillales</taxon>
        <taxon>Streptococcaceae</taxon>
        <taxon>Streptococcus</taxon>
    </lineage>
</organism>
<proteinExistence type="inferred from homology"/>
<dbReference type="NCBIfam" id="TIGR01093">
    <property type="entry name" value="aroD"/>
    <property type="match status" value="1"/>
</dbReference>
<dbReference type="Gene3D" id="3.20.20.70">
    <property type="entry name" value="Aldolase class I"/>
    <property type="match status" value="1"/>
</dbReference>
<feature type="binding site" evidence="6">
    <location>
        <begin position="30"/>
        <end position="32"/>
    </location>
    <ligand>
        <name>3-dehydroquinate</name>
        <dbReference type="ChEBI" id="CHEBI:32364"/>
    </ligand>
</feature>
<feature type="binding site" evidence="6">
    <location>
        <position position="209"/>
    </location>
    <ligand>
        <name>3-dehydroquinate</name>
        <dbReference type="ChEBI" id="CHEBI:32364"/>
    </ligand>
</feature>
<dbReference type="GO" id="GO:0009423">
    <property type="term" value="P:chorismate biosynthetic process"/>
    <property type="evidence" value="ECO:0007669"/>
    <property type="project" value="UniProtKB-UniRule"/>
</dbReference>
<evidence type="ECO:0000256" key="1">
    <source>
        <dbReference type="ARBA" id="ARBA00001864"/>
    </source>
</evidence>
<comment type="catalytic activity">
    <reaction evidence="1 6">
        <text>3-dehydroquinate = 3-dehydroshikimate + H2O</text>
        <dbReference type="Rhea" id="RHEA:21096"/>
        <dbReference type="ChEBI" id="CHEBI:15377"/>
        <dbReference type="ChEBI" id="CHEBI:16630"/>
        <dbReference type="ChEBI" id="CHEBI:32364"/>
        <dbReference type="EC" id="4.2.1.10"/>
    </reaction>
</comment>
<dbReference type="GO" id="GO:0009073">
    <property type="term" value="P:aromatic amino acid family biosynthetic process"/>
    <property type="evidence" value="ECO:0007669"/>
    <property type="project" value="UniProtKB-KW"/>
</dbReference>
<dbReference type="AlphaFoldDB" id="A0A239X762"/>
<dbReference type="KEGG" id="saco:SAME_01552"/>
<gene>
    <name evidence="7" type="primary">aroD_1</name>
    <name evidence="6" type="synonym">aroD</name>
    <name evidence="7" type="ORF">SAMEA4504048_01552</name>
</gene>
<dbReference type="SUPFAM" id="SSF51569">
    <property type="entry name" value="Aldolase"/>
    <property type="match status" value="1"/>
</dbReference>